<dbReference type="InterPro" id="IPR036397">
    <property type="entry name" value="RNaseH_sf"/>
</dbReference>
<keyword evidence="3" id="KW-1185">Reference proteome</keyword>
<organism evidence="3 4">
    <name type="scientific">Priapulus caudatus</name>
    <name type="common">Priapulid worm</name>
    <dbReference type="NCBI Taxonomy" id="37621"/>
    <lineage>
        <taxon>Eukaryota</taxon>
        <taxon>Metazoa</taxon>
        <taxon>Ecdysozoa</taxon>
        <taxon>Scalidophora</taxon>
        <taxon>Priapulida</taxon>
        <taxon>Priapulimorpha</taxon>
        <taxon>Priapulimorphida</taxon>
        <taxon>Priapulidae</taxon>
        <taxon>Priapulus</taxon>
    </lineage>
</organism>
<dbReference type="SUPFAM" id="SSF53098">
    <property type="entry name" value="Ribonuclease H-like"/>
    <property type="match status" value="1"/>
</dbReference>
<dbReference type="PANTHER" id="PTHR37984:SF10">
    <property type="entry name" value="RIBONUCLEASE H"/>
    <property type="match status" value="1"/>
</dbReference>
<dbReference type="InterPro" id="IPR050951">
    <property type="entry name" value="Retrovirus_Pol_polyprotein"/>
</dbReference>
<reference evidence="4" key="1">
    <citation type="submission" date="2025-08" db="UniProtKB">
        <authorList>
            <consortium name="RefSeq"/>
        </authorList>
    </citation>
    <scope>IDENTIFICATION</scope>
</reference>
<proteinExistence type="predicted"/>
<protein>
    <submittedName>
        <fullName evidence="4">Uncharacterized protein K02A2.6-like</fullName>
    </submittedName>
</protein>
<gene>
    <name evidence="4" type="primary">LOC106817962</name>
</gene>
<dbReference type="RefSeq" id="XP_014678152.1">
    <property type="nucleotide sequence ID" value="XM_014822666.1"/>
</dbReference>
<dbReference type="InterPro" id="IPR012337">
    <property type="entry name" value="RNaseH-like_sf"/>
</dbReference>
<feature type="domain" description="Integrase catalytic" evidence="2">
    <location>
        <begin position="25"/>
        <end position="189"/>
    </location>
</feature>
<feature type="compositionally biased region" description="Acidic residues" evidence="1">
    <location>
        <begin position="284"/>
        <end position="295"/>
    </location>
</feature>
<accession>A0ABM1F131</accession>
<dbReference type="Proteomes" id="UP000695022">
    <property type="component" value="Unplaced"/>
</dbReference>
<feature type="region of interest" description="Disordered" evidence="1">
    <location>
        <begin position="284"/>
        <end position="368"/>
    </location>
</feature>
<evidence type="ECO:0000256" key="1">
    <source>
        <dbReference type="SAM" id="MobiDB-lite"/>
    </source>
</evidence>
<sequence>MDAELEALVQGCEVCQVVRPTPPTAPLHPWPWASRVWQRVHIDFAEKGGVSYLVLVDANSKWIEVEQMRSTTTERTIEVLRAWFARFGLPEELCSDNGPQFISAEFKQFLSQNGIRHKLSPPYHPATNGAAERAVQTVKKALSKEMERVSREGGKRTDSHVLASFLIRYRNTPHSVTKQTPAELFLKRKMRTKFTNLIPSLEDHMSKQQQKQIEFHDRSRVELREFGPTEIVSVSVKGDPRKRVLGTVVKAMGPRSYLIRIGRQLRHVHVDHLARTRCKEADLPEEEPFEFEPFGDQESMPKANRSVETSTASRGQAESVAPEIGASPQSQPTRTPERNSGAEIPSSPRATPVRRSRRVTKPPNRLNL</sequence>
<dbReference type="Gene3D" id="3.30.420.10">
    <property type="entry name" value="Ribonuclease H-like superfamily/Ribonuclease H"/>
    <property type="match status" value="1"/>
</dbReference>
<name>A0ABM1F131_PRICU</name>
<dbReference type="PANTHER" id="PTHR37984">
    <property type="entry name" value="PROTEIN CBG26694"/>
    <property type="match status" value="1"/>
</dbReference>
<dbReference type="InterPro" id="IPR001584">
    <property type="entry name" value="Integrase_cat-core"/>
</dbReference>
<dbReference type="PROSITE" id="PS50994">
    <property type="entry name" value="INTEGRASE"/>
    <property type="match status" value="1"/>
</dbReference>
<dbReference type="GeneID" id="106817962"/>
<evidence type="ECO:0000313" key="3">
    <source>
        <dbReference type="Proteomes" id="UP000695022"/>
    </source>
</evidence>
<evidence type="ECO:0000259" key="2">
    <source>
        <dbReference type="PROSITE" id="PS50994"/>
    </source>
</evidence>
<evidence type="ECO:0000313" key="4">
    <source>
        <dbReference type="RefSeq" id="XP_014678152.1"/>
    </source>
</evidence>
<feature type="compositionally biased region" description="Polar residues" evidence="1">
    <location>
        <begin position="306"/>
        <end position="316"/>
    </location>
</feature>
<dbReference type="Pfam" id="PF00665">
    <property type="entry name" value="rve"/>
    <property type="match status" value="1"/>
</dbReference>